<feature type="transmembrane region" description="Helical" evidence="1">
    <location>
        <begin position="128"/>
        <end position="152"/>
    </location>
</feature>
<dbReference type="Pfam" id="PF07670">
    <property type="entry name" value="Gate"/>
    <property type="match status" value="1"/>
</dbReference>
<evidence type="ECO:0000259" key="2">
    <source>
        <dbReference type="Pfam" id="PF07670"/>
    </source>
</evidence>
<feature type="domain" description="Nucleoside transporter/FeoB GTPase Gate" evidence="2">
    <location>
        <begin position="130"/>
        <end position="229"/>
    </location>
</feature>
<feature type="transmembrane region" description="Helical" evidence="1">
    <location>
        <begin position="20"/>
        <end position="39"/>
    </location>
</feature>
<feature type="transmembrane region" description="Helical" evidence="1">
    <location>
        <begin position="206"/>
        <end position="224"/>
    </location>
</feature>
<sequence length="454" mass="48919">MTRPDTALASPPGGLVLPLFKLLAFSAAGIFLFFVDIEIGGRHTIPVDHLSSYLVREQRSIAVIFVLALMAWGAFIPFVTGTFRQSVTARVFSVIKLVGLALAGLYLAGLAPDWANQKDMLPFLFEKLALPVGVLIPIGALALTFLVGFGLLELVGVLMERVMRPLFRTPGYSAIDAVTSFVGSYSIGLLVTNAMYLQGKYTVREAMVISTGFSTVSATFMIVVAKTLNLMEHWTFFFWASFVVTFAVTAITAYLPPIAGMDDRRPTPAGDEHGTAAGNRWQRALQAGVARYQSREPLPQMLWSNLKDGLQMSAVVAPSILAVGFAGLCLAKFTPVFEWIGVLLKPALWVAGTLLGLENAAAASGAFASGLAEMFLPAILLKDAEFLLRFLVALVSISTVLFLSGCVPCILATRIPVKFRDLLVIWLLRSLLSIVLGAVALRAGLAFGWIEMPA</sequence>
<feature type="transmembrane region" description="Helical" evidence="1">
    <location>
        <begin position="91"/>
        <end position="108"/>
    </location>
</feature>
<feature type="transmembrane region" description="Helical" evidence="1">
    <location>
        <begin position="172"/>
        <end position="194"/>
    </location>
</feature>
<evidence type="ECO:0000313" key="3">
    <source>
        <dbReference type="EMBL" id="TSE37581.1"/>
    </source>
</evidence>
<accession>A0A554XP19</accession>
<reference evidence="3 4" key="1">
    <citation type="submission" date="2019-07" db="EMBL/GenBank/DDBJ databases">
        <title>Tepidimonas fonticaldi AT-A2 draft genome.</title>
        <authorList>
            <person name="Da Costa M.S."/>
            <person name="Froufe H.J.C."/>
            <person name="Egas C."/>
            <person name="Albuquerque L."/>
        </authorList>
    </citation>
    <scope>NUCLEOTIDE SEQUENCE [LARGE SCALE GENOMIC DNA]</scope>
    <source>
        <strain evidence="3 4">AT-A2</strain>
    </source>
</reference>
<proteinExistence type="predicted"/>
<comment type="caution">
    <text evidence="3">The sequence shown here is derived from an EMBL/GenBank/DDBJ whole genome shotgun (WGS) entry which is preliminary data.</text>
</comment>
<dbReference type="InterPro" id="IPR011642">
    <property type="entry name" value="Gate_dom"/>
</dbReference>
<feature type="transmembrane region" description="Helical" evidence="1">
    <location>
        <begin position="236"/>
        <end position="255"/>
    </location>
</feature>
<dbReference type="EMBL" id="VJOO01000005">
    <property type="protein sequence ID" value="TSE37581.1"/>
    <property type="molecule type" value="Genomic_DNA"/>
</dbReference>
<dbReference type="Proteomes" id="UP000316388">
    <property type="component" value="Unassembled WGS sequence"/>
</dbReference>
<dbReference type="AlphaFoldDB" id="A0A554XP19"/>
<keyword evidence="1" id="KW-1133">Transmembrane helix</keyword>
<keyword evidence="1" id="KW-0472">Membrane</keyword>
<organism evidence="3 4">
    <name type="scientific">Tepidimonas fonticaldi</name>
    <dbReference type="NCBI Taxonomy" id="1101373"/>
    <lineage>
        <taxon>Bacteria</taxon>
        <taxon>Pseudomonadati</taxon>
        <taxon>Pseudomonadota</taxon>
        <taxon>Betaproteobacteria</taxon>
        <taxon>Burkholderiales</taxon>
        <taxon>Tepidimonas</taxon>
    </lineage>
</organism>
<name>A0A554XP19_9BURK</name>
<feature type="transmembrane region" description="Helical" evidence="1">
    <location>
        <begin position="60"/>
        <end position="79"/>
    </location>
</feature>
<feature type="transmembrane region" description="Helical" evidence="1">
    <location>
        <begin position="386"/>
        <end position="411"/>
    </location>
</feature>
<protein>
    <submittedName>
        <fullName evidence="3">Nucleoside recognition</fullName>
    </submittedName>
</protein>
<feature type="transmembrane region" description="Helical" evidence="1">
    <location>
        <begin position="310"/>
        <end position="333"/>
    </location>
</feature>
<evidence type="ECO:0000256" key="1">
    <source>
        <dbReference type="SAM" id="Phobius"/>
    </source>
</evidence>
<gene>
    <name evidence="3" type="ORF">Tfont_00868</name>
</gene>
<feature type="transmembrane region" description="Helical" evidence="1">
    <location>
        <begin position="423"/>
        <end position="450"/>
    </location>
</feature>
<dbReference type="RefSeq" id="WP_143968528.1">
    <property type="nucleotide sequence ID" value="NZ_VJOO01000005.1"/>
</dbReference>
<evidence type="ECO:0000313" key="4">
    <source>
        <dbReference type="Proteomes" id="UP000316388"/>
    </source>
</evidence>
<keyword evidence="1" id="KW-0812">Transmembrane</keyword>